<dbReference type="CDD" id="cd06223">
    <property type="entry name" value="PRTases_typeI"/>
    <property type="match status" value="1"/>
</dbReference>
<keyword evidence="8" id="KW-1185">Reference proteome</keyword>
<dbReference type="GO" id="GO:0004422">
    <property type="term" value="F:hypoxanthine phosphoribosyltransferase activity"/>
    <property type="evidence" value="ECO:0007669"/>
    <property type="project" value="UniProtKB-UniRule"/>
</dbReference>
<evidence type="ECO:0000256" key="2">
    <source>
        <dbReference type="ARBA" id="ARBA00022676"/>
    </source>
</evidence>
<comment type="subcellular location">
    <subcellularLocation>
        <location evidence="5">Cytoplasm</location>
    </subcellularLocation>
</comment>
<dbReference type="AlphaFoldDB" id="A0A1V6N4C0"/>
<keyword evidence="1 5" id="KW-0963">Cytoplasm</keyword>
<evidence type="ECO:0000256" key="4">
    <source>
        <dbReference type="ARBA" id="ARBA00022726"/>
    </source>
</evidence>
<dbReference type="EMBL" id="JXMW01000003">
    <property type="protein sequence ID" value="OQD59472.1"/>
    <property type="molecule type" value="Genomic_DNA"/>
</dbReference>
<accession>A0A1V6N4C0</accession>
<dbReference type="RefSeq" id="WP_080459701.1">
    <property type="nucleotide sequence ID" value="NZ_JXMW01000003.1"/>
</dbReference>
<dbReference type="PANTHER" id="PTHR43864">
    <property type="entry name" value="HYPOXANTHINE/GUANINE PHOSPHORIBOSYLTRANSFERASE"/>
    <property type="match status" value="1"/>
</dbReference>
<dbReference type="InterPro" id="IPR029057">
    <property type="entry name" value="PRTase-like"/>
</dbReference>
<dbReference type="GO" id="GO:0052657">
    <property type="term" value="F:guanine phosphoribosyltransferase activity"/>
    <property type="evidence" value="ECO:0007669"/>
    <property type="project" value="RHEA"/>
</dbReference>
<evidence type="ECO:0000259" key="6">
    <source>
        <dbReference type="Pfam" id="PF00156"/>
    </source>
</evidence>
<evidence type="ECO:0000313" key="8">
    <source>
        <dbReference type="Proteomes" id="UP000191661"/>
    </source>
</evidence>
<dbReference type="PANTHER" id="PTHR43864:SF1">
    <property type="entry name" value="XANTHINE PHOSPHORIBOSYLTRANSFERASE"/>
    <property type="match status" value="1"/>
</dbReference>
<comment type="caution">
    <text evidence="7">The sequence shown here is derived from an EMBL/GenBank/DDBJ whole genome shotgun (WGS) entry which is preliminary data.</text>
</comment>
<reference evidence="7 8" key="1">
    <citation type="submission" date="2014-12" db="EMBL/GenBank/DDBJ databases">
        <title>Genome sequence of Methanobrevibacter arboriphilicus DH1, DSM1125.</title>
        <authorList>
            <person name="Poehlein A."/>
            <person name="Thauer R.K."/>
            <person name="Seedorf H."/>
            <person name="Daniel R."/>
        </authorList>
    </citation>
    <scope>NUCLEOTIDE SEQUENCE [LARGE SCALE GENOMIC DNA]</scope>
    <source>
        <strain evidence="7 8">DH1</strain>
    </source>
</reference>
<protein>
    <recommendedName>
        <fullName evidence="5">Hypoxanthine/guanine phosphoribosyltransferase</fullName>
        <shortName evidence="5">HGPRTase</shortName>
        <ecNumber evidence="5">2.4.2.8</ecNumber>
    </recommendedName>
</protein>
<feature type="domain" description="Phosphoribosyltransferase" evidence="6">
    <location>
        <begin position="42"/>
        <end position="179"/>
    </location>
</feature>
<comment type="similarity">
    <text evidence="5">Belongs to the purine/pyrimidine phosphoribosyltransferase family. Archaeal HPRT subfamily.</text>
</comment>
<evidence type="ECO:0000256" key="1">
    <source>
        <dbReference type="ARBA" id="ARBA00022490"/>
    </source>
</evidence>
<name>A0A1V6N4C0_METAZ</name>
<keyword evidence="4 5" id="KW-0660">Purine salvage</keyword>
<dbReference type="Proteomes" id="UP000191661">
    <property type="component" value="Unassembled WGS sequence"/>
</dbReference>
<gene>
    <name evidence="7" type="primary">apt</name>
    <name evidence="5" type="synonym">hpt</name>
    <name evidence="7" type="ORF">MBBAR_3c01280</name>
</gene>
<sequence>MLEEFKKTLQESPIVKKGEYSYFVHPVSDGIPEMKPEILREIVEVIKDNSDLDIDKIVCIEAMGIHLATALSLETNIPFVVIRKREYGLPGEVPVFQKTGYSEQNLYINQLNKGEKILLIDDVVSTGGTYIAVIKALKKIGVEIKDAIAVIEKGKGKKIVKDKTGCSLTTIIKMDVINNEVVIESTIID</sequence>
<dbReference type="NCBIfam" id="NF040646">
    <property type="entry name" value="HPT_Archaea"/>
    <property type="match status" value="1"/>
</dbReference>
<dbReference type="GO" id="GO:0005737">
    <property type="term" value="C:cytoplasm"/>
    <property type="evidence" value="ECO:0007669"/>
    <property type="project" value="UniProtKB-SubCell"/>
</dbReference>
<proteinExistence type="inferred from homology"/>
<dbReference type="UniPathway" id="UPA00591">
    <property type="reaction ID" value="UER00648"/>
</dbReference>
<dbReference type="GO" id="GO:0006166">
    <property type="term" value="P:purine ribonucleoside salvage"/>
    <property type="evidence" value="ECO:0007669"/>
    <property type="project" value="UniProtKB-KW"/>
</dbReference>
<dbReference type="GO" id="GO:0032264">
    <property type="term" value="P:IMP salvage"/>
    <property type="evidence" value="ECO:0007669"/>
    <property type="project" value="UniProtKB-UniRule"/>
</dbReference>
<dbReference type="Gene3D" id="3.40.50.2020">
    <property type="match status" value="1"/>
</dbReference>
<dbReference type="Pfam" id="PF00156">
    <property type="entry name" value="Pribosyltran"/>
    <property type="match status" value="1"/>
</dbReference>
<dbReference type="NCBIfam" id="NF002635">
    <property type="entry name" value="PRK02304.1-4"/>
    <property type="match status" value="1"/>
</dbReference>
<evidence type="ECO:0000313" key="7">
    <source>
        <dbReference type="EMBL" id="OQD59472.1"/>
    </source>
</evidence>
<comment type="catalytic activity">
    <reaction evidence="5">
        <text>IMP + diphosphate = hypoxanthine + 5-phospho-alpha-D-ribose 1-diphosphate</text>
        <dbReference type="Rhea" id="RHEA:17973"/>
        <dbReference type="ChEBI" id="CHEBI:17368"/>
        <dbReference type="ChEBI" id="CHEBI:33019"/>
        <dbReference type="ChEBI" id="CHEBI:58017"/>
        <dbReference type="ChEBI" id="CHEBI:58053"/>
        <dbReference type="EC" id="2.4.2.8"/>
    </reaction>
</comment>
<dbReference type="EC" id="2.4.2.8" evidence="5"/>
<keyword evidence="2 5" id="KW-0328">Glycosyltransferase</keyword>
<keyword evidence="3 5" id="KW-0808">Transferase</keyword>
<comment type="catalytic activity">
    <reaction evidence="5">
        <text>GMP + diphosphate = guanine + 5-phospho-alpha-D-ribose 1-diphosphate</text>
        <dbReference type="Rhea" id="RHEA:25424"/>
        <dbReference type="ChEBI" id="CHEBI:16235"/>
        <dbReference type="ChEBI" id="CHEBI:33019"/>
        <dbReference type="ChEBI" id="CHEBI:58017"/>
        <dbReference type="ChEBI" id="CHEBI:58115"/>
    </reaction>
</comment>
<comment type="subunit">
    <text evidence="5">Homodimer.</text>
</comment>
<dbReference type="OrthoDB" id="8323at2157"/>
<dbReference type="InterPro" id="IPR000836">
    <property type="entry name" value="PRTase_dom"/>
</dbReference>
<dbReference type="InterPro" id="IPR050118">
    <property type="entry name" value="Pur/Pyrimidine_PRTase"/>
</dbReference>
<dbReference type="HAMAP" id="MF_01467">
    <property type="entry name" value="Hypx_phosphoribosyltr"/>
    <property type="match status" value="1"/>
</dbReference>
<evidence type="ECO:0000256" key="3">
    <source>
        <dbReference type="ARBA" id="ARBA00022679"/>
    </source>
</evidence>
<comment type="pathway">
    <text evidence="5">Purine metabolism; IMP biosynthesis via salvage pathway; IMP from hypoxanthine: step 1/1.</text>
</comment>
<comment type="function">
    <text evidence="5">Catalyzes a salvage reaction resulting in the formation of IMP that is energically less costly than de novo synthesis.</text>
</comment>
<dbReference type="InterPro" id="IPR026597">
    <property type="entry name" value="HGPRTase-like"/>
</dbReference>
<dbReference type="SUPFAM" id="SSF53271">
    <property type="entry name" value="PRTase-like"/>
    <property type="match status" value="1"/>
</dbReference>
<organism evidence="7 8">
    <name type="scientific">Methanobrevibacter arboriphilus JCM 13429 = DSM 1125</name>
    <dbReference type="NCBI Taxonomy" id="1300164"/>
    <lineage>
        <taxon>Archaea</taxon>
        <taxon>Methanobacteriati</taxon>
        <taxon>Methanobacteriota</taxon>
        <taxon>Methanomada group</taxon>
        <taxon>Methanobacteria</taxon>
        <taxon>Methanobacteriales</taxon>
        <taxon>Methanobacteriaceae</taxon>
        <taxon>Methanobrevibacter</taxon>
    </lineage>
</organism>
<evidence type="ECO:0000256" key="5">
    <source>
        <dbReference type="HAMAP-Rule" id="MF_01467"/>
    </source>
</evidence>